<evidence type="ECO:0000313" key="1">
    <source>
        <dbReference type="EMBL" id="CDL73218.1"/>
    </source>
</evidence>
<organism evidence="1">
    <name type="scientific">Fusarium pseudograminearum CS3487</name>
    <dbReference type="NCBI Taxonomy" id="1318458"/>
    <lineage>
        <taxon>Eukaryota</taxon>
        <taxon>Fungi</taxon>
        <taxon>Dikarya</taxon>
        <taxon>Ascomycota</taxon>
        <taxon>Pezizomycotina</taxon>
        <taxon>Sordariomycetes</taxon>
        <taxon>Hypocreomycetidae</taxon>
        <taxon>Hypocreales</taxon>
        <taxon>Nectriaceae</taxon>
        <taxon>Fusarium</taxon>
    </lineage>
</organism>
<protein>
    <submittedName>
        <fullName evidence="1">Included in intron of cob n1 TaxSordaria macrospora k-hell RepIDF7WD38_SORMK</fullName>
    </submittedName>
</protein>
<proteinExistence type="predicted"/>
<dbReference type="EMBL" id="CBME010002572">
    <property type="protein sequence ID" value="CDL73218.1"/>
    <property type="molecule type" value="Genomic_DNA"/>
</dbReference>
<sequence length="71" mass="8439">VLDWVCFQLLWKILNLLIYFKGTDENLYLSLYNLPVSIYLPMTRLPLFKPNTSWPSPYVEKGESFTSFRSM</sequence>
<feature type="non-terminal residue" evidence="1">
    <location>
        <position position="1"/>
    </location>
</feature>
<dbReference type="EMBL" id="HG317475">
    <property type="protein sequence ID" value="CDX48333.1"/>
    <property type="molecule type" value="Genomic_DNA"/>
</dbReference>
<name>W1ICM4_FUSPS</name>
<reference evidence="1" key="1">
    <citation type="submission" date="2013-05" db="EMBL/GenBank/DDBJ databases">
        <title>Draft genome sequences of six wheat associated Fusarium spp. isolates.</title>
        <authorList>
            <person name="Moolhuijzen P.M."/>
            <person name="Manners J.M."/>
            <person name="Wilcox S."/>
            <person name="Bellgard M.I."/>
            <person name="Gardiner D.M."/>
        </authorList>
    </citation>
    <scope>NUCLEOTIDE SEQUENCE</scope>
    <source>
        <strain evidence="1">CS3487</strain>
    </source>
</reference>
<gene>
    <name evidence="1" type="ORF">BN848_0127700</name>
</gene>
<feature type="non-terminal residue" evidence="1">
    <location>
        <position position="71"/>
    </location>
</feature>
<accession>W1ICM4</accession>
<dbReference type="AlphaFoldDB" id="W1ICM4"/>